<evidence type="ECO:0000259" key="3">
    <source>
        <dbReference type="PROSITE" id="PS50927"/>
    </source>
</evidence>
<dbReference type="InterPro" id="IPR036426">
    <property type="entry name" value="Bulb-type_lectin_dom_sf"/>
</dbReference>
<keyword evidence="2" id="KW-0472">Membrane</keyword>
<feature type="region of interest" description="Disordered" evidence="1">
    <location>
        <begin position="70"/>
        <end position="120"/>
    </location>
</feature>
<accession>A0A819M5N3</accession>
<dbReference type="InterPro" id="IPR001480">
    <property type="entry name" value="Bulb-type_lectin_dom"/>
</dbReference>
<keyword evidence="2" id="KW-0812">Transmembrane</keyword>
<dbReference type="EMBL" id="CAJOAY010002714">
    <property type="protein sequence ID" value="CAF3974036.1"/>
    <property type="molecule type" value="Genomic_DNA"/>
</dbReference>
<feature type="transmembrane region" description="Helical" evidence="2">
    <location>
        <begin position="39"/>
        <end position="59"/>
    </location>
</feature>
<comment type="caution">
    <text evidence="4">The sequence shown here is derived from an EMBL/GenBank/DDBJ whole genome shotgun (WGS) entry which is preliminary data.</text>
</comment>
<sequence>MSTMNNNNNRIGVVDDSETVISNGEQRKSLFQYLKTKKVMWIIFIFIVAVLIITIPIVLNKRKTIDSTDIPTTTETMQTTRKESTTTSTSTESSTTTSTSTTSSTTTSSTTTSTSTTSSTTTSILSSNVCVDTTDIIFNNHQFIYSPTSQVYAAGMLNNQFGVYIAHGYGNVTSTGIWLADYKESSPTYLVMQPDRNLVVLKSGTNEVLWASNTDNDGSGKPFCLEMLDSGNLEWIDNTSSIIWETDTVQNV</sequence>
<evidence type="ECO:0000313" key="5">
    <source>
        <dbReference type="Proteomes" id="UP000663881"/>
    </source>
</evidence>
<protein>
    <recommendedName>
        <fullName evidence="3">Bulb-type lectin domain-containing protein</fullName>
    </recommendedName>
</protein>
<gene>
    <name evidence="4" type="ORF">OKA104_LOCUS28272</name>
</gene>
<dbReference type="AlphaFoldDB" id="A0A819M5N3"/>
<dbReference type="Proteomes" id="UP000663881">
    <property type="component" value="Unassembled WGS sequence"/>
</dbReference>
<name>A0A819M5N3_9BILA</name>
<evidence type="ECO:0000313" key="4">
    <source>
        <dbReference type="EMBL" id="CAF3974036.1"/>
    </source>
</evidence>
<reference evidence="4" key="1">
    <citation type="submission" date="2021-02" db="EMBL/GenBank/DDBJ databases">
        <authorList>
            <person name="Nowell W R."/>
        </authorList>
    </citation>
    <scope>NUCLEOTIDE SEQUENCE</scope>
</reference>
<dbReference type="SMART" id="SM00108">
    <property type="entry name" value="B_lectin"/>
    <property type="match status" value="1"/>
</dbReference>
<proteinExistence type="predicted"/>
<organism evidence="4 5">
    <name type="scientific">Adineta steineri</name>
    <dbReference type="NCBI Taxonomy" id="433720"/>
    <lineage>
        <taxon>Eukaryota</taxon>
        <taxon>Metazoa</taxon>
        <taxon>Spiralia</taxon>
        <taxon>Gnathifera</taxon>
        <taxon>Rotifera</taxon>
        <taxon>Eurotatoria</taxon>
        <taxon>Bdelloidea</taxon>
        <taxon>Adinetida</taxon>
        <taxon>Adinetidae</taxon>
        <taxon>Adineta</taxon>
    </lineage>
</organism>
<keyword evidence="2" id="KW-1133">Transmembrane helix</keyword>
<feature type="compositionally biased region" description="Low complexity" evidence="1">
    <location>
        <begin position="72"/>
        <end position="120"/>
    </location>
</feature>
<evidence type="ECO:0000256" key="1">
    <source>
        <dbReference type="SAM" id="MobiDB-lite"/>
    </source>
</evidence>
<evidence type="ECO:0000256" key="2">
    <source>
        <dbReference type="SAM" id="Phobius"/>
    </source>
</evidence>
<feature type="domain" description="Bulb-type lectin" evidence="3">
    <location>
        <begin position="116"/>
        <end position="248"/>
    </location>
</feature>
<dbReference type="PROSITE" id="PS50927">
    <property type="entry name" value="BULB_LECTIN"/>
    <property type="match status" value="1"/>
</dbReference>
<dbReference type="Gene3D" id="2.90.10.10">
    <property type="entry name" value="Bulb-type lectin domain"/>
    <property type="match status" value="1"/>
</dbReference>
<dbReference type="SUPFAM" id="SSF51110">
    <property type="entry name" value="alpha-D-mannose-specific plant lectins"/>
    <property type="match status" value="1"/>
</dbReference>